<dbReference type="KEGG" id="lch:Lcho_4163"/>
<dbReference type="eggNOG" id="ENOG5032Z0T">
    <property type="taxonomic scope" value="Bacteria"/>
</dbReference>
<evidence type="ECO:0000313" key="4">
    <source>
        <dbReference type="Proteomes" id="UP000001693"/>
    </source>
</evidence>
<evidence type="ECO:0000256" key="2">
    <source>
        <dbReference type="SAM" id="Phobius"/>
    </source>
</evidence>
<gene>
    <name evidence="3" type="ordered locus">Lcho_4163</name>
</gene>
<evidence type="ECO:0000313" key="3">
    <source>
        <dbReference type="EMBL" id="ACB36414.1"/>
    </source>
</evidence>
<accession>B1XXU5</accession>
<proteinExistence type="predicted"/>
<dbReference type="EMBL" id="CP001013">
    <property type="protein sequence ID" value="ACB36414.1"/>
    <property type="molecule type" value="Genomic_DNA"/>
</dbReference>
<sequence length="136" mass="14118">MAIAWLTVLKAVPWVDVISNAPKVADGAKKLWGSVARKAPPATADAGHTAGLPAGHKVASLAELEMRLASAESAAADLHQQMLVSSELIQQLAEQNAQLIARIDANRVRVRWLTGVTVALGVVAVTALVMVLGLAG</sequence>
<feature type="coiled-coil region" evidence="1">
    <location>
        <begin position="61"/>
        <end position="109"/>
    </location>
</feature>
<dbReference type="RefSeq" id="WP_012349155.1">
    <property type="nucleotide sequence ID" value="NC_010524.1"/>
</dbReference>
<keyword evidence="2" id="KW-0472">Membrane</keyword>
<organism evidence="3 4">
    <name type="scientific">Leptothrix cholodnii (strain ATCC 51168 / LMG 8142 / SP-6)</name>
    <name type="common">Leptothrix discophora (strain SP-6)</name>
    <dbReference type="NCBI Taxonomy" id="395495"/>
    <lineage>
        <taxon>Bacteria</taxon>
        <taxon>Pseudomonadati</taxon>
        <taxon>Pseudomonadota</taxon>
        <taxon>Betaproteobacteria</taxon>
        <taxon>Burkholderiales</taxon>
        <taxon>Sphaerotilaceae</taxon>
        <taxon>Leptothrix</taxon>
    </lineage>
</organism>
<keyword evidence="2" id="KW-0812">Transmembrane</keyword>
<dbReference type="HOGENOM" id="CLU_2022783_0_0_4"/>
<feature type="transmembrane region" description="Helical" evidence="2">
    <location>
        <begin position="112"/>
        <end position="135"/>
    </location>
</feature>
<dbReference type="AlphaFoldDB" id="B1XXU5"/>
<keyword evidence="4" id="KW-1185">Reference proteome</keyword>
<dbReference type="OrthoDB" id="8564508at2"/>
<evidence type="ECO:0000256" key="1">
    <source>
        <dbReference type="SAM" id="Coils"/>
    </source>
</evidence>
<protein>
    <recommendedName>
        <fullName evidence="5">Transmembrane protein</fullName>
    </recommendedName>
</protein>
<dbReference type="Proteomes" id="UP000001693">
    <property type="component" value="Chromosome"/>
</dbReference>
<keyword evidence="1" id="KW-0175">Coiled coil</keyword>
<keyword evidence="2" id="KW-1133">Transmembrane helix</keyword>
<evidence type="ECO:0008006" key="5">
    <source>
        <dbReference type="Google" id="ProtNLM"/>
    </source>
</evidence>
<reference evidence="3 4" key="1">
    <citation type="submission" date="2008-03" db="EMBL/GenBank/DDBJ databases">
        <title>Complete sequence of Leptothrix cholodnii SP-6.</title>
        <authorList>
            <consortium name="US DOE Joint Genome Institute"/>
            <person name="Copeland A."/>
            <person name="Lucas S."/>
            <person name="Lapidus A."/>
            <person name="Glavina del Rio T."/>
            <person name="Dalin E."/>
            <person name="Tice H."/>
            <person name="Bruce D."/>
            <person name="Goodwin L."/>
            <person name="Pitluck S."/>
            <person name="Chertkov O."/>
            <person name="Brettin T."/>
            <person name="Detter J.C."/>
            <person name="Han C."/>
            <person name="Kuske C.R."/>
            <person name="Schmutz J."/>
            <person name="Larimer F."/>
            <person name="Land M."/>
            <person name="Hauser L."/>
            <person name="Kyrpides N."/>
            <person name="Lykidis A."/>
            <person name="Emerson D."/>
            <person name="Richardson P."/>
        </authorList>
    </citation>
    <scope>NUCLEOTIDE SEQUENCE [LARGE SCALE GENOMIC DNA]</scope>
    <source>
        <strain evidence="4">ATCC 51168 / LMG 8142 / SP-6</strain>
    </source>
</reference>
<name>B1XXU5_LEPCP</name>